<proteinExistence type="predicted"/>
<keyword evidence="3" id="KW-1185">Reference proteome</keyword>
<dbReference type="EMBL" id="AONC01000040">
    <property type="protein sequence ID" value="EXJ14455.1"/>
    <property type="molecule type" value="Genomic_DNA"/>
</dbReference>
<feature type="region of interest" description="Disordered" evidence="1">
    <location>
        <begin position="25"/>
        <end position="66"/>
    </location>
</feature>
<name>W9VVL3_9GAMM</name>
<protein>
    <submittedName>
        <fullName evidence="2">Uncharacterized protein</fullName>
    </submittedName>
</protein>
<feature type="compositionally biased region" description="Pro residues" evidence="1">
    <location>
        <begin position="43"/>
        <end position="66"/>
    </location>
</feature>
<dbReference type="AlphaFoldDB" id="W9VVL3"/>
<evidence type="ECO:0000313" key="3">
    <source>
        <dbReference type="Proteomes" id="UP000019460"/>
    </source>
</evidence>
<evidence type="ECO:0000313" key="2">
    <source>
        <dbReference type="EMBL" id="EXJ14455.1"/>
    </source>
</evidence>
<evidence type="ECO:0000256" key="1">
    <source>
        <dbReference type="SAM" id="MobiDB-lite"/>
    </source>
</evidence>
<comment type="caution">
    <text evidence="2">The sequence shown here is derived from an EMBL/GenBank/DDBJ whole genome shotgun (WGS) entry which is preliminary data.</text>
</comment>
<dbReference type="Proteomes" id="UP000019460">
    <property type="component" value="Unassembled WGS sequence"/>
</dbReference>
<gene>
    <name evidence="2" type="ORF">D779_2596</name>
</gene>
<reference evidence="2 3" key="1">
    <citation type="submission" date="2012-11" db="EMBL/GenBank/DDBJ databases">
        <title>Genome assembly of Thiorhodococcus sp. AK35.</title>
        <authorList>
            <person name="Nupur N."/>
            <person name="Khatri I."/>
            <person name="Subramanian S."/>
            <person name="Pinnaka A."/>
        </authorList>
    </citation>
    <scope>NUCLEOTIDE SEQUENCE [LARGE SCALE GENOMIC DNA]</scope>
    <source>
        <strain evidence="2 3">AK35</strain>
    </source>
</reference>
<organism evidence="2 3">
    <name type="scientific">Imhoffiella purpurea</name>
    <dbReference type="NCBI Taxonomy" id="1249627"/>
    <lineage>
        <taxon>Bacteria</taxon>
        <taxon>Pseudomonadati</taxon>
        <taxon>Pseudomonadota</taxon>
        <taxon>Gammaproteobacteria</taxon>
        <taxon>Chromatiales</taxon>
        <taxon>Chromatiaceae</taxon>
        <taxon>Imhoffiella</taxon>
    </lineage>
</organism>
<sequence length="66" mass="7124">MAPFSNRASLDLKRAISRLSELARLGASDPRCLNPASPAARPGWPPPRPARPRPPPPQGPRPRPCP</sequence>
<dbReference type="STRING" id="1249627.D779_2596"/>
<accession>W9VVL3</accession>